<dbReference type="PROSITE" id="PS51450">
    <property type="entry name" value="LRR"/>
    <property type="match status" value="1"/>
</dbReference>
<evidence type="ECO:0000256" key="5">
    <source>
        <dbReference type="ARBA" id="ARBA00023136"/>
    </source>
</evidence>
<dbReference type="Pfam" id="PF13855">
    <property type="entry name" value="LRR_8"/>
    <property type="match status" value="1"/>
</dbReference>
<reference evidence="7 8" key="2">
    <citation type="journal article" date="2010" name="Nucleic Acids Res.">
        <title>BeetleBase in 2010: revisions to provide comprehensive genomic information for Tribolium castaneum.</title>
        <authorList>
            <person name="Kim H.S."/>
            <person name="Murphy T."/>
            <person name="Xia J."/>
            <person name="Caragea D."/>
            <person name="Park Y."/>
            <person name="Beeman R.W."/>
            <person name="Lorenzen M.D."/>
            <person name="Butcher S."/>
            <person name="Manak J.R."/>
            <person name="Brown S.J."/>
        </authorList>
    </citation>
    <scope>GENOME REANNOTATION</scope>
    <source>
        <strain evidence="7 8">Georgia GA2</strain>
    </source>
</reference>
<evidence type="ECO:0000313" key="7">
    <source>
        <dbReference type="EMBL" id="KYB29702.1"/>
    </source>
</evidence>
<keyword evidence="8" id="KW-1185">Reference proteome</keyword>
<sequence>MNIYIWTITFCVCFTLTQTQICKKDSRCKVSRISGMKAVDCRNKDMGTISQCLPNDVEIIDLSRNRIRKVTQDDLRKYSNLKMLYLDDNMIMTIDEESFEGKDYLQTIDLTLNGLTKIPSVIFHLPSLQVLYLRQNLNINVADAIEKAKPITSPLLRLDISYIMTEEPDQLPDLGTIPTLEQYNISGNKLSSLKPNHFAGLCNLKILDTTNMSIQYEEPCDCWTINRWLKDRKVAFKSFECGVPPTDCLEEVPPEDLEIYSLCRQIYEENIKKSKMKTVLWIVIPIVVVLFAIITFFIVRRRQKQRQKHRDKNNRSQEIGLCNNVSKT</sequence>
<keyword evidence="4" id="KW-1133">Transmembrane helix</keyword>
<name>A0A139WP44_TRICA</name>
<dbReference type="Gene3D" id="3.80.10.10">
    <property type="entry name" value="Ribonuclease Inhibitor"/>
    <property type="match status" value="1"/>
</dbReference>
<gene>
    <name evidence="7" type="primary">AUGUSTUS-3.0.2_04638</name>
    <name evidence="7" type="ORF">TcasGA2_TC004638</name>
</gene>
<keyword evidence="2" id="KW-0812">Transmembrane</keyword>
<evidence type="ECO:0000256" key="4">
    <source>
        <dbReference type="ARBA" id="ARBA00022989"/>
    </source>
</evidence>
<evidence type="ECO:0000256" key="3">
    <source>
        <dbReference type="ARBA" id="ARBA00022729"/>
    </source>
</evidence>
<dbReference type="PANTHER" id="PTHR24365:SF541">
    <property type="entry name" value="PROTEIN TOLL-RELATED"/>
    <property type="match status" value="1"/>
</dbReference>
<keyword evidence="5" id="KW-0472">Membrane</keyword>
<organism evidence="7 8">
    <name type="scientific">Tribolium castaneum</name>
    <name type="common">Red flour beetle</name>
    <dbReference type="NCBI Taxonomy" id="7070"/>
    <lineage>
        <taxon>Eukaryota</taxon>
        <taxon>Metazoa</taxon>
        <taxon>Ecdysozoa</taxon>
        <taxon>Arthropoda</taxon>
        <taxon>Hexapoda</taxon>
        <taxon>Insecta</taxon>
        <taxon>Pterygota</taxon>
        <taxon>Neoptera</taxon>
        <taxon>Endopterygota</taxon>
        <taxon>Coleoptera</taxon>
        <taxon>Polyphaga</taxon>
        <taxon>Cucujiformia</taxon>
        <taxon>Tenebrionidae</taxon>
        <taxon>Tenebrionidae incertae sedis</taxon>
        <taxon>Tribolium</taxon>
    </lineage>
</organism>
<dbReference type="InterPro" id="IPR001611">
    <property type="entry name" value="Leu-rich_rpt"/>
</dbReference>
<dbReference type="STRING" id="7070.A0A139WP44"/>
<dbReference type="PANTHER" id="PTHR24365">
    <property type="entry name" value="TOLL-LIKE RECEPTOR"/>
    <property type="match status" value="1"/>
</dbReference>
<dbReference type="AlphaFoldDB" id="A0A139WP44"/>
<dbReference type="SUPFAM" id="SSF52058">
    <property type="entry name" value="L domain-like"/>
    <property type="match status" value="1"/>
</dbReference>
<evidence type="ECO:0000256" key="6">
    <source>
        <dbReference type="SAM" id="SignalP"/>
    </source>
</evidence>
<evidence type="ECO:0000256" key="1">
    <source>
        <dbReference type="ARBA" id="ARBA00004167"/>
    </source>
</evidence>
<feature type="chain" id="PRO_5007300361" evidence="6">
    <location>
        <begin position="20"/>
        <end position="328"/>
    </location>
</feature>
<evidence type="ECO:0000313" key="8">
    <source>
        <dbReference type="Proteomes" id="UP000007266"/>
    </source>
</evidence>
<reference evidence="7 8" key="1">
    <citation type="journal article" date="2008" name="Nature">
        <title>The genome of the model beetle and pest Tribolium castaneum.</title>
        <authorList>
            <consortium name="Tribolium Genome Sequencing Consortium"/>
            <person name="Richards S."/>
            <person name="Gibbs R.A."/>
            <person name="Weinstock G.M."/>
            <person name="Brown S.J."/>
            <person name="Denell R."/>
            <person name="Beeman R.W."/>
            <person name="Gibbs R."/>
            <person name="Beeman R.W."/>
            <person name="Brown S.J."/>
            <person name="Bucher G."/>
            <person name="Friedrich M."/>
            <person name="Grimmelikhuijzen C.J."/>
            <person name="Klingler M."/>
            <person name="Lorenzen M."/>
            <person name="Richards S."/>
            <person name="Roth S."/>
            <person name="Schroder R."/>
            <person name="Tautz D."/>
            <person name="Zdobnov E.M."/>
            <person name="Muzny D."/>
            <person name="Gibbs R.A."/>
            <person name="Weinstock G.M."/>
            <person name="Attaway T."/>
            <person name="Bell S."/>
            <person name="Buhay C.J."/>
            <person name="Chandrabose M.N."/>
            <person name="Chavez D."/>
            <person name="Clerk-Blankenburg K.P."/>
            <person name="Cree A."/>
            <person name="Dao M."/>
            <person name="Davis C."/>
            <person name="Chacko J."/>
            <person name="Dinh H."/>
            <person name="Dugan-Rocha S."/>
            <person name="Fowler G."/>
            <person name="Garner T.T."/>
            <person name="Garnes J."/>
            <person name="Gnirke A."/>
            <person name="Hawes A."/>
            <person name="Hernandez J."/>
            <person name="Hines S."/>
            <person name="Holder M."/>
            <person name="Hume J."/>
            <person name="Jhangiani S.N."/>
            <person name="Joshi V."/>
            <person name="Khan Z.M."/>
            <person name="Jackson L."/>
            <person name="Kovar C."/>
            <person name="Kowis A."/>
            <person name="Lee S."/>
            <person name="Lewis L.R."/>
            <person name="Margolis J."/>
            <person name="Morgan M."/>
            <person name="Nazareth L.V."/>
            <person name="Nguyen N."/>
            <person name="Okwuonu G."/>
            <person name="Parker D."/>
            <person name="Richards S."/>
            <person name="Ruiz S.J."/>
            <person name="Santibanez J."/>
            <person name="Savard J."/>
            <person name="Scherer S.E."/>
            <person name="Schneider B."/>
            <person name="Sodergren E."/>
            <person name="Tautz D."/>
            <person name="Vattahil S."/>
            <person name="Villasana D."/>
            <person name="White C.S."/>
            <person name="Wright R."/>
            <person name="Park Y."/>
            <person name="Beeman R.W."/>
            <person name="Lord J."/>
            <person name="Oppert B."/>
            <person name="Lorenzen M."/>
            <person name="Brown S."/>
            <person name="Wang L."/>
            <person name="Savard J."/>
            <person name="Tautz D."/>
            <person name="Richards S."/>
            <person name="Weinstock G."/>
            <person name="Gibbs R.A."/>
            <person name="Liu Y."/>
            <person name="Worley K."/>
            <person name="Weinstock G."/>
            <person name="Elsik C.G."/>
            <person name="Reese J.T."/>
            <person name="Elhaik E."/>
            <person name="Landan G."/>
            <person name="Graur D."/>
            <person name="Arensburger P."/>
            <person name="Atkinson P."/>
            <person name="Beeman R.W."/>
            <person name="Beidler J."/>
            <person name="Brown S.J."/>
            <person name="Demuth J.P."/>
            <person name="Drury D.W."/>
            <person name="Du Y.Z."/>
            <person name="Fujiwara H."/>
            <person name="Lorenzen M."/>
            <person name="Maselli V."/>
            <person name="Osanai M."/>
            <person name="Park Y."/>
            <person name="Robertson H.M."/>
            <person name="Tu Z."/>
            <person name="Wang J.J."/>
            <person name="Wang S."/>
            <person name="Richards S."/>
            <person name="Song H."/>
            <person name="Zhang L."/>
            <person name="Sodergren E."/>
            <person name="Werner D."/>
            <person name="Stanke M."/>
            <person name="Morgenstern B."/>
            <person name="Solovyev V."/>
            <person name="Kosarev P."/>
            <person name="Brown G."/>
            <person name="Chen H.C."/>
            <person name="Ermolaeva O."/>
            <person name="Hlavina W."/>
            <person name="Kapustin Y."/>
            <person name="Kiryutin B."/>
            <person name="Kitts P."/>
            <person name="Maglott D."/>
            <person name="Pruitt K."/>
            <person name="Sapojnikov V."/>
            <person name="Souvorov A."/>
            <person name="Mackey A.J."/>
            <person name="Waterhouse R.M."/>
            <person name="Wyder S."/>
            <person name="Zdobnov E.M."/>
            <person name="Zdobnov E.M."/>
            <person name="Wyder S."/>
            <person name="Kriventseva E.V."/>
            <person name="Kadowaki T."/>
            <person name="Bork P."/>
            <person name="Aranda M."/>
            <person name="Bao R."/>
            <person name="Beermann A."/>
            <person name="Berns N."/>
            <person name="Bolognesi R."/>
            <person name="Bonneton F."/>
            <person name="Bopp D."/>
            <person name="Brown S.J."/>
            <person name="Bucher G."/>
            <person name="Butts T."/>
            <person name="Chaumot A."/>
            <person name="Denell R.E."/>
            <person name="Ferrier D.E."/>
            <person name="Friedrich M."/>
            <person name="Gordon C.M."/>
            <person name="Jindra M."/>
            <person name="Klingler M."/>
            <person name="Lan Q."/>
            <person name="Lattorff H.M."/>
            <person name="Laudet V."/>
            <person name="von Levetsow C."/>
            <person name="Liu Z."/>
            <person name="Lutz R."/>
            <person name="Lynch J.A."/>
            <person name="da Fonseca R.N."/>
            <person name="Posnien N."/>
            <person name="Reuter R."/>
            <person name="Roth S."/>
            <person name="Savard J."/>
            <person name="Schinko J.B."/>
            <person name="Schmitt C."/>
            <person name="Schoppmeier M."/>
            <person name="Schroder R."/>
            <person name="Shippy T.D."/>
            <person name="Simonnet F."/>
            <person name="Marques-Souza H."/>
            <person name="Tautz D."/>
            <person name="Tomoyasu Y."/>
            <person name="Trauner J."/>
            <person name="Van der Zee M."/>
            <person name="Vervoort M."/>
            <person name="Wittkopp N."/>
            <person name="Wimmer E.A."/>
            <person name="Yang X."/>
            <person name="Jones A.K."/>
            <person name="Sattelle D.B."/>
            <person name="Ebert P.R."/>
            <person name="Nelson D."/>
            <person name="Scott J.G."/>
            <person name="Beeman R.W."/>
            <person name="Muthukrishnan S."/>
            <person name="Kramer K.J."/>
            <person name="Arakane Y."/>
            <person name="Beeman R.W."/>
            <person name="Zhu Q."/>
            <person name="Hogenkamp D."/>
            <person name="Dixit R."/>
            <person name="Oppert B."/>
            <person name="Jiang H."/>
            <person name="Zou Z."/>
            <person name="Marshall J."/>
            <person name="Elpidina E."/>
            <person name="Vinokurov K."/>
            <person name="Oppert C."/>
            <person name="Zou Z."/>
            <person name="Evans J."/>
            <person name="Lu Z."/>
            <person name="Zhao P."/>
            <person name="Sumathipala N."/>
            <person name="Altincicek B."/>
            <person name="Vilcinskas A."/>
            <person name="Williams M."/>
            <person name="Hultmark D."/>
            <person name="Hetru C."/>
            <person name="Jiang H."/>
            <person name="Grimmelikhuijzen C.J."/>
            <person name="Hauser F."/>
            <person name="Cazzamali G."/>
            <person name="Williamson M."/>
            <person name="Park Y."/>
            <person name="Li B."/>
            <person name="Tanaka Y."/>
            <person name="Predel R."/>
            <person name="Neupert S."/>
            <person name="Schachtner J."/>
            <person name="Verleyen P."/>
            <person name="Raible F."/>
            <person name="Bork P."/>
            <person name="Friedrich M."/>
            <person name="Walden K.K."/>
            <person name="Robertson H.M."/>
            <person name="Angeli S."/>
            <person name="Foret S."/>
            <person name="Bucher G."/>
            <person name="Schuetz S."/>
            <person name="Maleszka R."/>
            <person name="Wimmer E.A."/>
            <person name="Beeman R.W."/>
            <person name="Lorenzen M."/>
            <person name="Tomoyasu Y."/>
            <person name="Miller S.C."/>
            <person name="Grossmann D."/>
            <person name="Bucher G."/>
        </authorList>
    </citation>
    <scope>NUCLEOTIDE SEQUENCE [LARGE SCALE GENOMIC DNA]</scope>
    <source>
        <strain evidence="7 8">Georgia GA2</strain>
    </source>
</reference>
<dbReference type="Proteomes" id="UP000007266">
    <property type="component" value="Linkage group 1"/>
</dbReference>
<protein>
    <submittedName>
        <fullName evidence="7">Protein slit-like Protein</fullName>
    </submittedName>
</protein>
<accession>A0A139WP44</accession>
<dbReference type="GO" id="GO:0038023">
    <property type="term" value="F:signaling receptor activity"/>
    <property type="evidence" value="ECO:0000318"/>
    <property type="project" value="GO_Central"/>
</dbReference>
<proteinExistence type="predicted"/>
<dbReference type="EMBL" id="KQ971307">
    <property type="protein sequence ID" value="KYB29702.1"/>
    <property type="molecule type" value="Genomic_DNA"/>
</dbReference>
<dbReference type="OMA" id="CGCQQVT"/>
<dbReference type="InterPro" id="IPR032675">
    <property type="entry name" value="LRR_dom_sf"/>
</dbReference>
<dbReference type="InParanoid" id="A0A139WP44"/>
<dbReference type="GO" id="GO:0016020">
    <property type="term" value="C:membrane"/>
    <property type="evidence" value="ECO:0007669"/>
    <property type="project" value="UniProtKB-SubCell"/>
</dbReference>
<evidence type="ECO:0000256" key="2">
    <source>
        <dbReference type="ARBA" id="ARBA00022692"/>
    </source>
</evidence>
<keyword evidence="3 6" id="KW-0732">Signal</keyword>
<comment type="subcellular location">
    <subcellularLocation>
        <location evidence="1">Membrane</location>
        <topology evidence="1">Single-pass membrane protein</topology>
    </subcellularLocation>
</comment>
<feature type="signal peptide" evidence="6">
    <location>
        <begin position="1"/>
        <end position="19"/>
    </location>
</feature>